<dbReference type="InterPro" id="IPR037094">
    <property type="entry name" value="Glyco_hydro_38_cen_sf"/>
</dbReference>
<dbReference type="Gene3D" id="2.60.40.1360">
    <property type="match status" value="1"/>
</dbReference>
<dbReference type="PANTHER" id="PTHR11607">
    <property type="entry name" value="ALPHA-MANNOSIDASE"/>
    <property type="match status" value="1"/>
</dbReference>
<evidence type="ECO:0000256" key="4">
    <source>
        <dbReference type="ARBA" id="ARBA00011748"/>
    </source>
</evidence>
<comment type="cofactor">
    <cofactor evidence="17">
        <name>Zn(2+)</name>
        <dbReference type="ChEBI" id="CHEBI:29105"/>
    </cofactor>
    <text evidence="17">Binds 1 zinc ion per subunit.</text>
</comment>
<keyword evidence="8 17" id="KW-0862">Zinc</keyword>
<protein>
    <recommendedName>
        <fullName evidence="17">Alpha-mannosidase</fullName>
        <ecNumber evidence="17">3.2.1.-</ecNumber>
    </recommendedName>
</protein>
<keyword evidence="11" id="KW-0333">Golgi apparatus</keyword>
<gene>
    <name evidence="20" type="ORF">CHIRRI_LOCUS12316</name>
</gene>
<evidence type="ECO:0000256" key="8">
    <source>
        <dbReference type="ARBA" id="ARBA00022833"/>
    </source>
</evidence>
<keyword evidence="5 18" id="KW-0812">Transmembrane</keyword>
<dbReference type="InterPro" id="IPR000602">
    <property type="entry name" value="Glyco_hydro_38_N"/>
</dbReference>
<dbReference type="SMART" id="SM00872">
    <property type="entry name" value="Alpha-mann_mid"/>
    <property type="match status" value="1"/>
</dbReference>
<comment type="pathway">
    <text evidence="2">Protein modification; protein glycosylation.</text>
</comment>
<dbReference type="FunFam" id="2.60.40.1180:FF:000019">
    <property type="entry name" value="Alpha-mannosidase 2"/>
    <property type="match status" value="1"/>
</dbReference>
<evidence type="ECO:0000256" key="11">
    <source>
        <dbReference type="ARBA" id="ARBA00023034"/>
    </source>
</evidence>
<comment type="function">
    <text evidence="15">Catalyzes the first committed step in the biosynthesis of complex N-glycans. It controls conversion of high mannose to complex N-glycans; the final hydrolytic step in the N-glycan maturation pathway.</text>
</comment>
<dbReference type="GO" id="GO:0004572">
    <property type="term" value="F:mannosyl-oligosaccharide 1,3-1,6-alpha-mannosidase activity"/>
    <property type="evidence" value="ECO:0007669"/>
    <property type="project" value="UniProtKB-EC"/>
</dbReference>
<dbReference type="InterPro" id="IPR050843">
    <property type="entry name" value="Glycosyl_Hydrlase_38"/>
</dbReference>
<evidence type="ECO:0000256" key="6">
    <source>
        <dbReference type="ARBA" id="ARBA00022723"/>
    </source>
</evidence>
<dbReference type="CDD" id="cd10809">
    <property type="entry name" value="GH38N_AMII_GMII_SfManIII_like"/>
    <property type="match status" value="1"/>
</dbReference>
<dbReference type="EMBL" id="OU895879">
    <property type="protein sequence ID" value="CAG9809495.1"/>
    <property type="molecule type" value="Genomic_DNA"/>
</dbReference>
<dbReference type="EC" id="3.2.1.-" evidence="17"/>
<dbReference type="Gene3D" id="1.20.1270.50">
    <property type="entry name" value="Glycoside hydrolase family 38, central domain"/>
    <property type="match status" value="1"/>
</dbReference>
<keyword evidence="9" id="KW-0735">Signal-anchor</keyword>
<dbReference type="GO" id="GO:0000139">
    <property type="term" value="C:Golgi membrane"/>
    <property type="evidence" value="ECO:0007669"/>
    <property type="project" value="UniProtKB-SubCell"/>
</dbReference>
<evidence type="ECO:0000256" key="14">
    <source>
        <dbReference type="ARBA" id="ARBA00023295"/>
    </source>
</evidence>
<reference evidence="20" key="1">
    <citation type="submission" date="2022-01" db="EMBL/GenBank/DDBJ databases">
        <authorList>
            <person name="King R."/>
        </authorList>
    </citation>
    <scope>NUCLEOTIDE SEQUENCE</scope>
</reference>
<accession>A0A9N9WUB1</accession>
<keyword evidence="6 17" id="KW-0479">Metal-binding</keyword>
<dbReference type="FunFam" id="1.20.1270.50:FF:000001">
    <property type="entry name" value="Alpha-mannosidase"/>
    <property type="match status" value="1"/>
</dbReference>
<dbReference type="OrthoDB" id="10261055at2759"/>
<keyword evidence="7 17" id="KW-0378">Hydrolase</keyword>
<dbReference type="GO" id="GO:0046872">
    <property type="term" value="F:metal ion binding"/>
    <property type="evidence" value="ECO:0007669"/>
    <property type="project" value="UniProtKB-KW"/>
</dbReference>
<evidence type="ECO:0000256" key="3">
    <source>
        <dbReference type="ARBA" id="ARBA00009792"/>
    </source>
</evidence>
<dbReference type="FunFam" id="3.20.110.10:FF:000003">
    <property type="entry name" value="Alpha-mannosidase"/>
    <property type="match status" value="1"/>
</dbReference>
<evidence type="ECO:0000256" key="2">
    <source>
        <dbReference type="ARBA" id="ARBA00004922"/>
    </source>
</evidence>
<evidence type="ECO:0000256" key="16">
    <source>
        <dbReference type="ARBA" id="ARBA00093232"/>
    </source>
</evidence>
<dbReference type="InterPro" id="IPR015341">
    <property type="entry name" value="Glyco_hydro_38_cen"/>
</dbReference>
<evidence type="ECO:0000256" key="17">
    <source>
        <dbReference type="RuleBase" id="RU361199"/>
    </source>
</evidence>
<evidence type="ECO:0000256" key="1">
    <source>
        <dbReference type="ARBA" id="ARBA00004323"/>
    </source>
</evidence>
<dbReference type="InterPro" id="IPR048534">
    <property type="entry name" value="Man2a1-like_dom"/>
</dbReference>
<evidence type="ECO:0000259" key="19">
    <source>
        <dbReference type="SMART" id="SM00872"/>
    </source>
</evidence>
<evidence type="ECO:0000256" key="10">
    <source>
        <dbReference type="ARBA" id="ARBA00022989"/>
    </source>
</evidence>
<proteinExistence type="inferred from homology"/>
<dbReference type="Gene3D" id="3.20.110.10">
    <property type="entry name" value="Glycoside hydrolase 38, N terminal domain"/>
    <property type="match status" value="1"/>
</dbReference>
<comment type="similarity">
    <text evidence="3 17">Belongs to the glycosyl hydrolase 38 family.</text>
</comment>
<dbReference type="SUPFAM" id="SSF88688">
    <property type="entry name" value="Families 57/38 glycoside transferase middle domain"/>
    <property type="match status" value="1"/>
</dbReference>
<dbReference type="SUPFAM" id="SSF74650">
    <property type="entry name" value="Galactose mutarotase-like"/>
    <property type="match status" value="1"/>
</dbReference>
<feature type="domain" description="Glycoside hydrolase family 38 central" evidence="19">
    <location>
        <begin position="490"/>
        <end position="567"/>
    </location>
</feature>
<dbReference type="InterPro" id="IPR011682">
    <property type="entry name" value="Glyco_hydro_38_C"/>
</dbReference>
<name>A0A9N9WUB1_9DIPT</name>
<dbReference type="Gene3D" id="2.70.98.30">
    <property type="entry name" value="Golgi alpha-mannosidase II, domain 4"/>
    <property type="match status" value="1"/>
</dbReference>
<evidence type="ECO:0000313" key="21">
    <source>
        <dbReference type="Proteomes" id="UP001153620"/>
    </source>
</evidence>
<keyword evidence="12 18" id="KW-0472">Membrane</keyword>
<dbReference type="PANTHER" id="PTHR11607:SF3">
    <property type="entry name" value="LYSOSOMAL ALPHA-MANNOSIDASE"/>
    <property type="match status" value="1"/>
</dbReference>
<evidence type="ECO:0000256" key="9">
    <source>
        <dbReference type="ARBA" id="ARBA00022968"/>
    </source>
</evidence>
<evidence type="ECO:0000313" key="20">
    <source>
        <dbReference type="EMBL" id="CAG9809495.1"/>
    </source>
</evidence>
<dbReference type="Proteomes" id="UP001153620">
    <property type="component" value="Chromosome 3"/>
</dbReference>
<evidence type="ECO:0000256" key="12">
    <source>
        <dbReference type="ARBA" id="ARBA00023136"/>
    </source>
</evidence>
<keyword evidence="10 18" id="KW-1133">Transmembrane helix</keyword>
<organism evidence="20 21">
    <name type="scientific">Chironomus riparius</name>
    <dbReference type="NCBI Taxonomy" id="315576"/>
    <lineage>
        <taxon>Eukaryota</taxon>
        <taxon>Metazoa</taxon>
        <taxon>Ecdysozoa</taxon>
        <taxon>Arthropoda</taxon>
        <taxon>Hexapoda</taxon>
        <taxon>Insecta</taxon>
        <taxon>Pterygota</taxon>
        <taxon>Neoptera</taxon>
        <taxon>Endopterygota</taxon>
        <taxon>Diptera</taxon>
        <taxon>Nematocera</taxon>
        <taxon>Chironomoidea</taxon>
        <taxon>Chironomidae</taxon>
        <taxon>Chironominae</taxon>
        <taxon>Chironomus</taxon>
    </lineage>
</organism>
<dbReference type="InterPro" id="IPR011330">
    <property type="entry name" value="Glyco_hydro/deAcase_b/a-brl"/>
</dbReference>
<evidence type="ECO:0000256" key="5">
    <source>
        <dbReference type="ARBA" id="ARBA00022692"/>
    </source>
</evidence>
<feature type="transmembrane region" description="Helical" evidence="18">
    <location>
        <begin position="7"/>
        <end position="25"/>
    </location>
</feature>
<dbReference type="InterPro" id="IPR013780">
    <property type="entry name" value="Glyco_hydro_b"/>
</dbReference>
<dbReference type="Gene3D" id="2.60.40.1180">
    <property type="entry name" value="Golgi alpha-mannosidase II"/>
    <property type="match status" value="1"/>
</dbReference>
<dbReference type="Pfam" id="PF09261">
    <property type="entry name" value="Alpha-mann_mid"/>
    <property type="match status" value="1"/>
</dbReference>
<sequence>MMRIKKKFLLFIFTGVFFVVVYFYLNSNVPNDKKDLFYFEAKVKKNENRIKTPRHQIFDSDQKQQVENIIDINENIIPQDPKDRDLEKNDLINDQILPENSNDVEISCNIVTDEIPKPDIQMLDAYREIPFDNQDGGAWKQGWNVEYDTHQWNRNHKLKVFVVPHSHNDPGWINTFDEYYERQTKHIFSNMLRHLDENENMKFIWAEIVYFSKWYDSLSSPESKKTVQRLIKRKQLEFVTGGWVMPDEATSHWYSVLMSLTEGQLWLKKNFNISNIKSSWAIDPFGHSSVFPYILKEAGFENLLIQRTHYSVKKYLAQRQQLEFKWRQPWDTKGSTELFTHMMPFYSYDVPHTCGPDPKICCQFDFKRLPGYGLSCPWKVPPVAINDENVAKRADMIVDQWRKKSVLYKTRSVLIPLGDDFRYTQSMEWEAQRVNFEKLFEYINNEPSFNIEAKFATLQEYFDSVHNEKGVAKFPSLSGDFFTYADRDDHFWSGYFTSRPYYKRMDRILMNYLRTAEMLHAWTSWESNTGFEKRLENARRSLSIFQHHDGVSGTAKDYVMRDYDKMMIEGIKNSKFVIQQAVYKLLTEPNIYHPDYSFSYFNVDDSRTATSDDSSRSVIIIGDEIPFKYVVIHNSQTYARNEIVEFYVAKPYVCVTDSDGNSVDAQIAPSFSWHKGVYGPQQPQFSTTKYRLMFTASIPALGLSVYKLNAKNNKEDCQSTSFTQITIFSDSHFDVNLPDYPEKIKFEEPREISMRINENSAGASFNKLGILKSLSLDSKSPVVPVHLEFMKYGTRMSHGQRSGAYLFLPEGTAQKMAYEPPIVVYSNGPLESSVAVGLPFVIHESILRGGGDALEIRNMVDIGDMSNTEIVMRLSTNIKNGNVFYSDLNGMQYVKREIFKKLPLQGNYYPIAGGLFIEDDLLRLSLFTSTPLGGSSLSPGEIEIMQDRRLNQDDERGLGQGVLDNRPTLNIFKLVLETRESCKKMDERYPAGYLTPNAYMEQKKLLHPFEKLIFTENDWNGLKHSFGTDHEDHEGYEIVTLRSLPHIRTNSIGIVIHRTNFDNCVDSSISGNQLNLKRLLGLDENEDSREIYRSTVTLLEAKQKINDESIGMCAMELKGFILK</sequence>
<keyword evidence="14 17" id="KW-0326">Glycosidase</keyword>
<dbReference type="GO" id="GO:0006491">
    <property type="term" value="P:N-glycan processing"/>
    <property type="evidence" value="ECO:0007669"/>
    <property type="project" value="TreeGrafter"/>
</dbReference>
<dbReference type="Pfam" id="PF21260">
    <property type="entry name" value="Laman-like_dom"/>
    <property type="match status" value="1"/>
</dbReference>
<dbReference type="InterPro" id="IPR028995">
    <property type="entry name" value="Glyco_hydro_57/38_cen_sf"/>
</dbReference>
<dbReference type="InterPro" id="IPR027291">
    <property type="entry name" value="Glyco_hydro_38_N_sf"/>
</dbReference>
<evidence type="ECO:0000256" key="7">
    <source>
        <dbReference type="ARBA" id="ARBA00022801"/>
    </source>
</evidence>
<dbReference type="FunFam" id="2.70.98.30:FF:000002">
    <property type="entry name" value="Alpha-mannosidase"/>
    <property type="match status" value="1"/>
</dbReference>
<dbReference type="Pfam" id="PF01074">
    <property type="entry name" value="Glyco_hydro_38N"/>
    <property type="match status" value="1"/>
</dbReference>
<keyword evidence="13" id="KW-1015">Disulfide bond</keyword>
<dbReference type="AlphaFoldDB" id="A0A9N9WUB1"/>
<dbReference type="GO" id="GO:0006013">
    <property type="term" value="P:mannose metabolic process"/>
    <property type="evidence" value="ECO:0007669"/>
    <property type="project" value="InterPro"/>
</dbReference>
<evidence type="ECO:0000256" key="15">
    <source>
        <dbReference type="ARBA" id="ARBA00059516"/>
    </source>
</evidence>
<comment type="catalytic activity">
    <reaction evidence="16">
        <text>N(4)-{beta-D-GlcNAc-(1-&gt;2)-alpha-D-Man-(1-&gt;3)-[alpha-D-Man-(1-&gt;3)-[alpha-D-Man-(1-&gt;6)]-alpha-D-Man-(1-&gt;6)]-beta-D-Man-(1-&gt;4)-beta-D-GlcNAc-(1-&gt;4)-beta-D-GlcNAc}-L-asparaginyl-[protein] + 2 H2O = 2 alpha-D-mannopyranose + an N(4)-{beta-D-GlcNAc-(1-&gt;2)-alpha-D-Man-(1-&gt;3)-[alpha-D-Man-(1-&gt;6)]-beta-D-Man-(1-&gt;4)-beta-D-GlcNAc-(1-&gt;4)-beta-D-GlcNAc}-L-asparaginyl-[protein]</text>
        <dbReference type="Rhea" id="RHEA:56052"/>
        <dbReference type="Rhea" id="RHEA-COMP:14368"/>
        <dbReference type="Rhea" id="RHEA-COMP:14369"/>
        <dbReference type="ChEBI" id="CHEBI:15377"/>
        <dbReference type="ChEBI" id="CHEBI:28729"/>
        <dbReference type="ChEBI" id="CHEBI:60615"/>
        <dbReference type="ChEBI" id="CHEBI:60625"/>
        <dbReference type="EC" id="3.2.1.114"/>
    </reaction>
</comment>
<dbReference type="Pfam" id="PF07748">
    <property type="entry name" value="Glyco_hydro_38C"/>
    <property type="match status" value="1"/>
</dbReference>
<comment type="subcellular location">
    <subcellularLocation>
        <location evidence="1">Golgi apparatus membrane</location>
        <topology evidence="1">Single-pass type II membrane protein</topology>
    </subcellularLocation>
</comment>
<evidence type="ECO:0000256" key="13">
    <source>
        <dbReference type="ARBA" id="ARBA00023157"/>
    </source>
</evidence>
<keyword evidence="21" id="KW-1185">Reference proteome</keyword>
<reference evidence="20" key="2">
    <citation type="submission" date="2022-10" db="EMBL/GenBank/DDBJ databases">
        <authorList>
            <consortium name="ENA_rothamsted_submissions"/>
            <consortium name="culmorum"/>
            <person name="King R."/>
        </authorList>
    </citation>
    <scope>NUCLEOTIDE SEQUENCE</scope>
</reference>
<evidence type="ECO:0000256" key="18">
    <source>
        <dbReference type="SAM" id="Phobius"/>
    </source>
</evidence>
<dbReference type="GO" id="GO:0030246">
    <property type="term" value="F:carbohydrate binding"/>
    <property type="evidence" value="ECO:0007669"/>
    <property type="project" value="InterPro"/>
</dbReference>
<comment type="subunit">
    <text evidence="4">Homodimer; disulfide-linked.</text>
</comment>
<dbReference type="SUPFAM" id="SSF88713">
    <property type="entry name" value="Glycoside hydrolase/deacetylase"/>
    <property type="match status" value="1"/>
</dbReference>
<dbReference type="InterPro" id="IPR011013">
    <property type="entry name" value="Gal_mutarotase_sf_dom"/>
</dbReference>